<gene>
    <name evidence="2" type="ORF">SAMN05660472_01961</name>
</gene>
<keyword evidence="2" id="KW-0378">Hydrolase</keyword>
<dbReference type="Proteomes" id="UP000198718">
    <property type="component" value="Unassembled WGS sequence"/>
</dbReference>
<name>A0A1G9EGF1_9FIRM</name>
<protein>
    <submittedName>
        <fullName evidence="2">Putative protease</fullName>
    </submittedName>
</protein>
<accession>A0A1G9EGF1</accession>
<evidence type="ECO:0000259" key="1">
    <source>
        <dbReference type="Pfam" id="PF12392"/>
    </source>
</evidence>
<proteinExistence type="predicted"/>
<evidence type="ECO:0000313" key="3">
    <source>
        <dbReference type="Proteomes" id="UP000198718"/>
    </source>
</evidence>
<feature type="domain" description="Peptidase U32 collagenase" evidence="1">
    <location>
        <begin position="390"/>
        <end position="509"/>
    </location>
</feature>
<dbReference type="InterPro" id="IPR001539">
    <property type="entry name" value="Peptidase_U32"/>
</dbReference>
<dbReference type="OrthoDB" id="9807498at2"/>
<dbReference type="Pfam" id="PF01136">
    <property type="entry name" value="Peptidase_U32"/>
    <property type="match status" value="2"/>
</dbReference>
<sequence length="819" mass="93742">MKKVELLAPAGSYEAFVAAVQNGADAVYLGGRVFSARAYASNFDIPALEEAIEYAHIRGVKVYVTINTLIKDTEMKELLQYVSSLYQIGVDAVIVQDLGVVKILRDYFPHLEIHCSTQMTLHNSLGIQLLYEMGVKRVVLARELSLGDIQRIHRNSPVELEVFIHGALCYSYSGQCLMSSFIGGRSGNRGRCAQPCRKPYEILSLDKNNSRGSALYYLSMRDLNTLGKVGEIIESGVTSFKIEGRMKKPQYVVSIVNAYRRAIDAYLLYKEKLKDKEIEKQITQVFNRKFTEGYILNPFKKEKLNIDKPNNRGLFLGKVEEYDSRKMRMRLKLAEDIRQGDGIEIWGDIRDRTGGIINKLFLYNKLTHEAKAGEVVEIQLEGNIKKGDEVYKTLDLQLMKTLEKSYNKNVENRKVKLYGQVKLYYGMPLKLYIWDEEGNNIYKESLEPVEKAQKVALTKEKIRESLGKLGNTPFELMDMKVDLEDNTALSLSIINKVRRDAIEELINLRKNKGKRKYISNKKEIFCPTFLKLKREKNDQVTIPKLSIKVDTLEQLKAALEEKIDRVYYGNIEALQEAIELCRAKEVEIFFRSPSIIKDEENEGIQEVLQNHRIDGILAGELGMIDFTKNTLGKTVIADTSLNTLNSNTIGFLQELGANGVTLSTELDLKNIKELKVHRSLEVEIVVYGKLLVMITETCPLVSVNQCHHHCEKCKEEVYHYKWGLKDEKGIIFPFTKDYLGKTIIVNAKPLYMMDKINDLMDIRLTSYRLEFTDEKPKDVIRIIKEYRKSIEVLLQGGDLVKPPSKSEGFTRGHYYRGVE</sequence>
<dbReference type="InterPro" id="IPR020988">
    <property type="entry name" value="Pept_U32_collagenase"/>
</dbReference>
<dbReference type="RefSeq" id="WP_090553504.1">
    <property type="nucleotide sequence ID" value="NZ_FNFP01000003.1"/>
</dbReference>
<dbReference type="GO" id="GO:0006508">
    <property type="term" value="P:proteolysis"/>
    <property type="evidence" value="ECO:0007669"/>
    <property type="project" value="UniProtKB-KW"/>
</dbReference>
<dbReference type="PROSITE" id="PS01276">
    <property type="entry name" value="PEPTIDASE_U32"/>
    <property type="match status" value="1"/>
</dbReference>
<keyword evidence="3" id="KW-1185">Reference proteome</keyword>
<dbReference type="PANTHER" id="PTHR30217:SF10">
    <property type="entry name" value="23S RRNA 5-HYDROXYCYTIDINE C2501 SYNTHASE"/>
    <property type="match status" value="1"/>
</dbReference>
<dbReference type="STRING" id="393762.SAMN05660472_01961"/>
<dbReference type="EMBL" id="FNFP01000003">
    <property type="protein sequence ID" value="SDK75229.1"/>
    <property type="molecule type" value="Genomic_DNA"/>
</dbReference>
<organism evidence="2 3">
    <name type="scientific">Natronincola ferrireducens</name>
    <dbReference type="NCBI Taxonomy" id="393762"/>
    <lineage>
        <taxon>Bacteria</taxon>
        <taxon>Bacillati</taxon>
        <taxon>Bacillota</taxon>
        <taxon>Clostridia</taxon>
        <taxon>Peptostreptococcales</taxon>
        <taxon>Natronincolaceae</taxon>
        <taxon>Natronincola</taxon>
    </lineage>
</organism>
<dbReference type="PANTHER" id="PTHR30217">
    <property type="entry name" value="PEPTIDASE U32 FAMILY"/>
    <property type="match status" value="1"/>
</dbReference>
<dbReference type="AlphaFoldDB" id="A0A1G9EGF1"/>
<dbReference type="Pfam" id="PF12392">
    <property type="entry name" value="DUF3656"/>
    <property type="match status" value="1"/>
</dbReference>
<dbReference type="GO" id="GO:0008233">
    <property type="term" value="F:peptidase activity"/>
    <property type="evidence" value="ECO:0007669"/>
    <property type="project" value="UniProtKB-KW"/>
</dbReference>
<reference evidence="2 3" key="1">
    <citation type="submission" date="2016-10" db="EMBL/GenBank/DDBJ databases">
        <authorList>
            <person name="de Groot N.N."/>
        </authorList>
    </citation>
    <scope>NUCLEOTIDE SEQUENCE [LARGE SCALE GENOMIC DNA]</scope>
    <source>
        <strain evidence="2 3">DSM 18346</strain>
    </source>
</reference>
<keyword evidence="2" id="KW-0645">Protease</keyword>
<dbReference type="InterPro" id="IPR051454">
    <property type="entry name" value="RNA/ubiquinone_mod_enzymes"/>
</dbReference>
<evidence type="ECO:0000313" key="2">
    <source>
        <dbReference type="EMBL" id="SDK75229.1"/>
    </source>
</evidence>